<accession>A0A1S3ICP2</accession>
<dbReference type="InterPro" id="IPR016187">
    <property type="entry name" value="CTDL_fold"/>
</dbReference>
<evidence type="ECO:0000259" key="2">
    <source>
        <dbReference type="PROSITE" id="PS50041"/>
    </source>
</evidence>
<keyword evidence="3" id="KW-1185">Reference proteome</keyword>
<feature type="compositionally biased region" description="Polar residues" evidence="1">
    <location>
        <begin position="687"/>
        <end position="719"/>
    </location>
</feature>
<dbReference type="Gene3D" id="3.10.100.10">
    <property type="entry name" value="Mannose-Binding Protein A, subunit A"/>
    <property type="match status" value="3"/>
</dbReference>
<evidence type="ECO:0000313" key="3">
    <source>
        <dbReference type="Proteomes" id="UP000085678"/>
    </source>
</evidence>
<sequence length="744" mass="82803">METPSASTPAVPPTRHAKTTGHHPTPSALLDKTTKATTKTSTAIRTSPSSSSTPVAPSTPDASRYTCPQNLEPNYQTFTYRDHCYQFVTKEDWRSTAREYCRKYQGHLIEIPDQSTMDFVIDVLNKKLKWGVNGVWNGATDQREEGVWEWDGSDNPVIYSNWAQGQPGGLARWTEDCACMRRTDNWQWHDYGCSQPGYSYRYICQYDLVENITTNSLLLSTQTVTPRLESTSKTKQQSLPPTALISKAPLSANRTTPKKPLSTRTTIRTITAKQSPSISRKPSSSSYHQTSVTTPSSTPTSVKSSTSRTNPQIDVSPFPVQGRTCPQTLGTEHKTVVYNGSYCYQFVDKSVTWNDALDYCQRRGGALVEIYGQETMDFIAEVLRRNFSWNAVWIGASDEEKEGEFKWRGSGREVTYSNWAPGQPSGIWTLGLEDCVALEKADGYKWHDYHCSIGTQKLKLICQYDLVEKNTPSVEQTSIASATKHTPTSATSGYISTTTTTSETPTDTPITGSLTTAAMSDTTCPPEVRTNERHVYGGQCYQFVDRAVTWVGALNDCEVKGGRLLEIYDEDTMRFIARTLTNYYRWDTVWTGANDRGKEGQFIWRGTGWEVTYTNWAPAQPSGIWAFGLEDCVALVKNDGYKWHDFHCNIGTQQFRFICQYGPLPTTSPSVPLTSSLPSQSSRKGEVTSTTSSPRTMLSQSSRKGEVTSTSTLPQTTAVDTAKGPLSLKNQDEHGVSSSNNKGY</sequence>
<proteinExistence type="predicted"/>
<feature type="region of interest" description="Disordered" evidence="1">
    <location>
        <begin position="478"/>
        <end position="524"/>
    </location>
</feature>
<dbReference type="Pfam" id="PF00059">
    <property type="entry name" value="Lectin_C"/>
    <property type="match status" value="3"/>
</dbReference>
<feature type="compositionally biased region" description="Low complexity" evidence="1">
    <location>
        <begin position="669"/>
        <end position="682"/>
    </location>
</feature>
<dbReference type="InterPro" id="IPR016186">
    <property type="entry name" value="C-type_lectin-like/link_sf"/>
</dbReference>
<dbReference type="CDD" id="cd00037">
    <property type="entry name" value="CLECT"/>
    <property type="match status" value="3"/>
</dbReference>
<dbReference type="GeneID" id="106162753"/>
<dbReference type="Proteomes" id="UP000085678">
    <property type="component" value="Unplaced"/>
</dbReference>
<dbReference type="InterPro" id="IPR001304">
    <property type="entry name" value="C-type_lectin-like"/>
</dbReference>
<feature type="compositionally biased region" description="Polar residues" evidence="1">
    <location>
        <begin position="512"/>
        <end position="523"/>
    </location>
</feature>
<dbReference type="RefSeq" id="XP_013395626.1">
    <property type="nucleotide sequence ID" value="XM_013540172.1"/>
</dbReference>
<name>A0A1S3ICP2_LINAN</name>
<feature type="compositionally biased region" description="Polar residues" evidence="1">
    <location>
        <begin position="228"/>
        <end position="240"/>
    </location>
</feature>
<feature type="domain" description="C-type lectin" evidence="2">
    <location>
        <begin position="80"/>
        <end position="195"/>
    </location>
</feature>
<dbReference type="PROSITE" id="PS50041">
    <property type="entry name" value="C_TYPE_LECTIN_2"/>
    <property type="match status" value="3"/>
</dbReference>
<dbReference type="KEGG" id="lak:106162753"/>
<protein>
    <submittedName>
        <fullName evidence="4">Macrophage mannose receptor 1-like</fullName>
    </submittedName>
</protein>
<dbReference type="InterPro" id="IPR050111">
    <property type="entry name" value="C-type_lectin/snaclec_domain"/>
</dbReference>
<dbReference type="PANTHER" id="PTHR22803">
    <property type="entry name" value="MANNOSE, PHOSPHOLIPASE, LECTIN RECEPTOR RELATED"/>
    <property type="match status" value="1"/>
</dbReference>
<feature type="compositionally biased region" description="Low complexity" evidence="1">
    <location>
        <begin position="35"/>
        <end position="63"/>
    </location>
</feature>
<feature type="region of interest" description="Disordered" evidence="1">
    <location>
        <begin position="228"/>
        <end position="319"/>
    </location>
</feature>
<dbReference type="SMART" id="SM00034">
    <property type="entry name" value="CLECT"/>
    <property type="match status" value="3"/>
</dbReference>
<feature type="compositionally biased region" description="Low complexity" evidence="1">
    <location>
        <begin position="275"/>
        <end position="309"/>
    </location>
</feature>
<dbReference type="OrthoDB" id="6162243at2759"/>
<dbReference type="AlphaFoldDB" id="A0A1S3ICP2"/>
<dbReference type="SUPFAM" id="SSF56436">
    <property type="entry name" value="C-type lectin-like"/>
    <property type="match status" value="3"/>
</dbReference>
<feature type="domain" description="C-type lectin" evidence="2">
    <location>
        <begin position="339"/>
        <end position="452"/>
    </location>
</feature>
<evidence type="ECO:0000256" key="1">
    <source>
        <dbReference type="SAM" id="MobiDB-lite"/>
    </source>
</evidence>
<feature type="region of interest" description="Disordered" evidence="1">
    <location>
        <begin position="1"/>
        <end position="68"/>
    </location>
</feature>
<gene>
    <name evidence="4" type="primary">LOC106162753</name>
</gene>
<feature type="compositionally biased region" description="Polar residues" evidence="1">
    <location>
        <begin position="262"/>
        <end position="274"/>
    </location>
</feature>
<feature type="domain" description="C-type lectin" evidence="2">
    <location>
        <begin position="536"/>
        <end position="649"/>
    </location>
</feature>
<feature type="compositionally biased region" description="Low complexity" evidence="1">
    <location>
        <begin position="488"/>
        <end position="511"/>
    </location>
</feature>
<reference evidence="4" key="1">
    <citation type="submission" date="2025-08" db="UniProtKB">
        <authorList>
            <consortium name="RefSeq"/>
        </authorList>
    </citation>
    <scope>IDENTIFICATION</scope>
    <source>
        <tissue evidence="4">Gonads</tissue>
    </source>
</reference>
<feature type="compositionally biased region" description="Polar residues" evidence="1">
    <location>
        <begin position="478"/>
        <end position="487"/>
    </location>
</feature>
<organism evidence="3 4">
    <name type="scientific">Lingula anatina</name>
    <name type="common">Brachiopod</name>
    <name type="synonym">Lingula unguis</name>
    <dbReference type="NCBI Taxonomy" id="7574"/>
    <lineage>
        <taxon>Eukaryota</taxon>
        <taxon>Metazoa</taxon>
        <taxon>Spiralia</taxon>
        <taxon>Lophotrochozoa</taxon>
        <taxon>Brachiopoda</taxon>
        <taxon>Linguliformea</taxon>
        <taxon>Lingulata</taxon>
        <taxon>Lingulida</taxon>
        <taxon>Linguloidea</taxon>
        <taxon>Lingulidae</taxon>
        <taxon>Lingula</taxon>
    </lineage>
</organism>
<evidence type="ECO:0000313" key="4">
    <source>
        <dbReference type="RefSeq" id="XP_013395626.1"/>
    </source>
</evidence>
<dbReference type="InParanoid" id="A0A1S3ICP2"/>
<feature type="region of interest" description="Disordered" evidence="1">
    <location>
        <begin position="669"/>
        <end position="744"/>
    </location>
</feature>